<keyword evidence="1" id="KW-1133">Transmembrane helix</keyword>
<feature type="transmembrane region" description="Helical" evidence="1">
    <location>
        <begin position="20"/>
        <end position="45"/>
    </location>
</feature>
<protein>
    <recommendedName>
        <fullName evidence="4">DUF4129 domain-containing protein</fullName>
    </recommendedName>
</protein>
<evidence type="ECO:0008006" key="4">
    <source>
        <dbReference type="Google" id="ProtNLM"/>
    </source>
</evidence>
<feature type="transmembrane region" description="Helical" evidence="1">
    <location>
        <begin position="235"/>
        <end position="252"/>
    </location>
</feature>
<reference evidence="2 3" key="1">
    <citation type="submission" date="2021-01" db="EMBL/GenBank/DDBJ databases">
        <title>FDA dAtabase for Regulatory Grade micrObial Sequences (FDA-ARGOS): Supporting development and validation of Infectious Disease Dx tests.</title>
        <authorList>
            <person name="Nelson B."/>
            <person name="Plummer A."/>
            <person name="Tallon L."/>
            <person name="Sadzewicz L."/>
            <person name="Zhao X."/>
            <person name="Boylan J."/>
            <person name="Ott S."/>
            <person name="Bowen H."/>
            <person name="Vavikolanu K."/>
            <person name="Mehta A."/>
            <person name="Aluvathingal J."/>
            <person name="Nadendla S."/>
            <person name="Myers T."/>
            <person name="Yan Y."/>
            <person name="Sichtig H."/>
        </authorList>
    </citation>
    <scope>NUCLEOTIDE SEQUENCE [LARGE SCALE GENOMIC DNA]</scope>
    <source>
        <strain evidence="2 3">FDAARGOS_1161</strain>
    </source>
</reference>
<evidence type="ECO:0000313" key="3">
    <source>
        <dbReference type="Proteomes" id="UP000595254"/>
    </source>
</evidence>
<dbReference type="Proteomes" id="UP000595254">
    <property type="component" value="Chromosome"/>
</dbReference>
<dbReference type="KEGG" id="ppsr:I6J18_22650"/>
<proteinExistence type="predicted"/>
<evidence type="ECO:0000313" key="2">
    <source>
        <dbReference type="EMBL" id="QQT00332.1"/>
    </source>
</evidence>
<feature type="transmembrane region" description="Helical" evidence="1">
    <location>
        <begin position="109"/>
        <end position="139"/>
    </location>
</feature>
<dbReference type="RefSeq" id="WP_152526375.1">
    <property type="nucleotide sequence ID" value="NZ_CP068053.1"/>
</dbReference>
<organism evidence="2 3">
    <name type="scientific">Peribacillus psychrosaccharolyticus</name>
    <name type="common">Bacillus psychrosaccharolyticus</name>
    <dbReference type="NCBI Taxonomy" id="1407"/>
    <lineage>
        <taxon>Bacteria</taxon>
        <taxon>Bacillati</taxon>
        <taxon>Bacillota</taxon>
        <taxon>Bacilli</taxon>
        <taxon>Bacillales</taxon>
        <taxon>Bacillaceae</taxon>
        <taxon>Peribacillus</taxon>
    </lineage>
</organism>
<gene>
    <name evidence="2" type="ORF">I6J18_22650</name>
</gene>
<name>A0A974NLY0_PERPY</name>
<keyword evidence="1" id="KW-0812">Transmembrane</keyword>
<sequence>MSMNMVIYQEEEPMLLFLYNFLILLVIGLSADIHSIWFSLFLLLICGVKWLSMKQTIRLKVSLLGSVFFSIFFLFNTGFTYSFLFTLSFYILFWSGIKNNKQKVLICGLIVLVCLSLSGLAINRVMLGLFLIIAALLILLESHTVRLARSRLTICIAATSGGIFIYMLLPTFLAICKYLLFVVFTGSAFVTGPVLNNGVDLLLGLQTKEEVKEEPSEDMMGMFLNEEAGTSDPMIGGYLLFGGMLLGLVILLSRRLQRIKNLGMTKNDRPKMNSKLVPLPEERLSKPPHHLIRKKIYGWEMKLAAPFARRKAEGFSHWLSRLPHDSVSAKERIISIYQDVRYGNRQVSKGEIKEFEREFAELAAYVNKKRIEK</sequence>
<feature type="transmembrane region" description="Helical" evidence="1">
    <location>
        <begin position="81"/>
        <end position="97"/>
    </location>
</feature>
<evidence type="ECO:0000256" key="1">
    <source>
        <dbReference type="SAM" id="Phobius"/>
    </source>
</evidence>
<accession>A0A974NLY0</accession>
<dbReference type="EMBL" id="CP068053">
    <property type="protein sequence ID" value="QQT00332.1"/>
    <property type="molecule type" value="Genomic_DNA"/>
</dbReference>
<keyword evidence="1" id="KW-0472">Membrane</keyword>
<dbReference type="AlphaFoldDB" id="A0A974NLY0"/>
<keyword evidence="3" id="KW-1185">Reference proteome</keyword>